<evidence type="ECO:0000256" key="7">
    <source>
        <dbReference type="ARBA" id="ARBA00004651"/>
    </source>
</evidence>
<evidence type="ECO:0000256" key="17">
    <source>
        <dbReference type="ARBA" id="ARBA00022737"/>
    </source>
</evidence>
<feature type="transmembrane region" description="Helical" evidence="38">
    <location>
        <begin position="731"/>
        <end position="750"/>
    </location>
</feature>
<dbReference type="InterPro" id="IPR032628">
    <property type="entry name" value="AC_N"/>
</dbReference>
<evidence type="ECO:0000313" key="41">
    <source>
        <dbReference type="Proteomes" id="UP000789390"/>
    </source>
</evidence>
<evidence type="ECO:0000256" key="27">
    <source>
        <dbReference type="ARBA" id="ARBA00023180"/>
    </source>
</evidence>
<evidence type="ECO:0000256" key="36">
    <source>
        <dbReference type="RuleBase" id="RU000405"/>
    </source>
</evidence>
<evidence type="ECO:0000256" key="19">
    <source>
        <dbReference type="ARBA" id="ARBA00022840"/>
    </source>
</evidence>
<keyword evidence="29 36" id="KW-0456">Lyase</keyword>
<evidence type="ECO:0000256" key="25">
    <source>
        <dbReference type="ARBA" id="ARBA00023034"/>
    </source>
</evidence>
<feature type="transmembrane region" description="Helical" evidence="38">
    <location>
        <begin position="786"/>
        <end position="802"/>
    </location>
</feature>
<evidence type="ECO:0000256" key="10">
    <source>
        <dbReference type="ARBA" id="ARBA00022490"/>
    </source>
</evidence>
<keyword evidence="30" id="KW-0966">Cell projection</keyword>
<keyword evidence="13" id="KW-0716">Sensory transduction</keyword>
<gene>
    <name evidence="40" type="ORF">DGAL_LOCUS3825</name>
</gene>
<evidence type="ECO:0000256" key="29">
    <source>
        <dbReference type="ARBA" id="ARBA00023239"/>
    </source>
</evidence>
<dbReference type="PANTHER" id="PTHR45627:SF30">
    <property type="entry name" value="ADENYLATE CYCLASE TYPE 3"/>
    <property type="match status" value="1"/>
</dbReference>
<feature type="transmembrane region" description="Helical" evidence="38">
    <location>
        <begin position="822"/>
        <end position="840"/>
    </location>
</feature>
<evidence type="ECO:0000256" key="11">
    <source>
        <dbReference type="ARBA" id="ARBA00022499"/>
    </source>
</evidence>
<dbReference type="GO" id="GO:0004016">
    <property type="term" value="F:adenylate cyclase activity"/>
    <property type="evidence" value="ECO:0007669"/>
    <property type="project" value="UniProtKB-EC"/>
</dbReference>
<dbReference type="GO" id="GO:0005524">
    <property type="term" value="F:ATP binding"/>
    <property type="evidence" value="ECO:0007669"/>
    <property type="project" value="UniProtKB-KW"/>
</dbReference>
<dbReference type="GO" id="GO:0005929">
    <property type="term" value="C:cilium"/>
    <property type="evidence" value="ECO:0007669"/>
    <property type="project" value="UniProtKB-SubCell"/>
</dbReference>
<keyword evidence="9" id="KW-1003">Cell membrane</keyword>
<evidence type="ECO:0000256" key="35">
    <source>
        <dbReference type="ARBA" id="ARBA00081425"/>
    </source>
</evidence>
<protein>
    <recommendedName>
        <fullName evidence="31">Adenylate cyclase type 3</fullName>
        <ecNumber evidence="8">4.6.1.1</ecNumber>
    </recommendedName>
    <alternativeName>
        <fullName evidence="35">ATP pyrophosphate-lyase 3</fullName>
    </alternativeName>
    <alternativeName>
        <fullName evidence="33">Adenylate cyclase type III</fullName>
    </alternativeName>
    <alternativeName>
        <fullName evidence="32">Adenylate cyclase, olfactive type</fullName>
    </alternativeName>
    <alternativeName>
        <fullName evidence="34">Adenylyl cyclase 3</fullName>
    </alternativeName>
</protein>
<evidence type="ECO:0000256" key="12">
    <source>
        <dbReference type="ARBA" id="ARBA00022553"/>
    </source>
</evidence>
<keyword evidence="16" id="KW-0552">Olfaction</keyword>
<evidence type="ECO:0000256" key="37">
    <source>
        <dbReference type="SAM" id="MobiDB-lite"/>
    </source>
</evidence>
<dbReference type="GO" id="GO:0006171">
    <property type="term" value="P:cAMP biosynthetic process"/>
    <property type="evidence" value="ECO:0007669"/>
    <property type="project" value="UniProtKB-KW"/>
</dbReference>
<evidence type="ECO:0000256" key="20">
    <source>
        <dbReference type="ARBA" id="ARBA00022842"/>
    </source>
</evidence>
<comment type="catalytic activity">
    <reaction evidence="1">
        <text>ATP = 3',5'-cyclic AMP + diphosphate</text>
        <dbReference type="Rhea" id="RHEA:15389"/>
        <dbReference type="ChEBI" id="CHEBI:30616"/>
        <dbReference type="ChEBI" id="CHEBI:33019"/>
        <dbReference type="ChEBI" id="CHEBI:58165"/>
        <dbReference type="EC" id="4.6.1.1"/>
    </reaction>
</comment>
<evidence type="ECO:0000256" key="2">
    <source>
        <dbReference type="ARBA" id="ARBA00001936"/>
    </source>
</evidence>
<evidence type="ECO:0000256" key="18">
    <source>
        <dbReference type="ARBA" id="ARBA00022741"/>
    </source>
</evidence>
<keyword evidence="22" id="KW-0112">Calmodulin-binding</keyword>
<keyword evidence="20" id="KW-0460">Magnesium</keyword>
<keyword evidence="19" id="KW-0067">ATP-binding</keyword>
<feature type="transmembrane region" description="Helical" evidence="38">
    <location>
        <begin position="200"/>
        <end position="217"/>
    </location>
</feature>
<dbReference type="AlphaFoldDB" id="A0A8J2W1T5"/>
<feature type="transmembrane region" description="Helical" evidence="38">
    <location>
        <begin position="83"/>
        <end position="103"/>
    </location>
</feature>
<keyword evidence="17" id="KW-0677">Repeat</keyword>
<dbReference type="InterPro" id="IPR029787">
    <property type="entry name" value="Nucleotide_cyclase"/>
</dbReference>
<keyword evidence="26 38" id="KW-0472">Membrane</keyword>
<feature type="transmembrane region" description="Helical" evidence="38">
    <location>
        <begin position="762"/>
        <end position="779"/>
    </location>
</feature>
<keyword evidence="24" id="KW-0115">cAMP biosynthesis</keyword>
<dbReference type="PROSITE" id="PS00452">
    <property type="entry name" value="GUANYLATE_CYCLASE_1"/>
    <property type="match status" value="1"/>
</dbReference>
<evidence type="ECO:0000256" key="23">
    <source>
        <dbReference type="ARBA" id="ARBA00022989"/>
    </source>
</evidence>
<dbReference type="GO" id="GO:0046872">
    <property type="term" value="F:metal ion binding"/>
    <property type="evidence" value="ECO:0007669"/>
    <property type="project" value="UniProtKB-KW"/>
</dbReference>
<comment type="subcellular location">
    <subcellularLocation>
        <location evidence="7">Cell membrane</location>
        <topology evidence="7">Multi-pass membrane protein</topology>
    </subcellularLocation>
    <subcellularLocation>
        <location evidence="4">Cell projection</location>
        <location evidence="4">Cilium</location>
    </subcellularLocation>
    <subcellularLocation>
        <location evidence="5">Cytoplasm</location>
    </subcellularLocation>
    <subcellularLocation>
        <location evidence="6">Golgi apparatus</location>
    </subcellularLocation>
</comment>
<sequence>MSSSINMPINKVKTGSGGDSSDECCRSTSLPMETVAADGNDETTGTGRPSLTIGTKVIHRAFDDMALEELYQKYCQRSRESDLDCFFLTGCLVAVHSAVSFSLKQQDSDQQSRVLIGAGVSSVVAVAQASLGFYIRGRKKKKKNPADNDNGGHQQASAATAAAAVVTSTGRLTYAAWLLANVLILGLLAVVPSSDQGSRALTWLLLINFLTCVTLPLRLRVCLFLTSITSLLFLIVSAFTSWDEAGIHRPTLHQQLMGETILLVGSISLGLVAYLVADIRLRRAFLDTRQSFEMRLTIESQAREQEQLLLSVLPEHVAVKMRQDLGTAHDGQFKKIYMSRHENVSILFADIVGFTAISSTYPASELVHILNELFARFDRLSQRYHQMRIKILGDCYYCICGAPVERPDHAVLCVYMGLAMIDAIKCVRESTSSPVDMRVGIHTGAVLAGVLGQRQWQFDVYSQDVELANKMESSGQPGRVHVSSRTLSFLGDEFEVEAAHGEKREQVLRTAGIETYFILSARNQINHPAEEESNKVMNDHSVATSMAVSKVLSSNNYSPDVVGTAVAVNTVCQASDSSGGWCSCFQRCSQVDKTSLVVVGEGAGENHSLLRPNRLNEQQNFGSVGMAVRRPSGTNPTNLLTQTFVNPETEAKYRLHRDATAVYNLLALPLALTWLAFFALATSPWNPVFILFFPVIAGLLLLVAISVADTWGSCDSVSQVKKLSALVNGKLGLRCWLVVLGILLLVGAHLSGQGFNRTFPCPTEASLVLISVAMVPHLASYFKGTFLLLLTSVYVCLPWLHYQPKLDAPCWFHRDGLHIQELILASCVLLVTSLVLFSLTRQLESTSRSLYTNWAGIEEQRERAADLGRRNQALLFNILPAHVAQHFLRKDIHQRDEQLYSQSYTSVGVLFASIPNFSEFYSEETVNNQGLECLRFLNEVISDFDALLDQSQFSEMTKIKTIGSTYMAASGLNITQQPKEDEDILIRWKHLRELVDFALSMQRTLQNINDQSFNHFVLRMGINHGPTTAGVIGATKPHYDIWGNAVNVASRMESTGKAGCIQVTEETSAILRHFGYQFEQRGLVFVKGKGQLLTYYLIESDASVT</sequence>
<dbReference type="SUPFAM" id="SSF55073">
    <property type="entry name" value="Nucleotide cyclase"/>
    <property type="match status" value="2"/>
</dbReference>
<dbReference type="CDD" id="cd07302">
    <property type="entry name" value="CHD"/>
    <property type="match status" value="2"/>
</dbReference>
<evidence type="ECO:0000256" key="33">
    <source>
        <dbReference type="ARBA" id="ARBA00079044"/>
    </source>
</evidence>
<feature type="transmembrane region" description="Helical" evidence="38">
    <location>
        <begin position="174"/>
        <end position="194"/>
    </location>
</feature>
<dbReference type="SMART" id="SM00044">
    <property type="entry name" value="CYCc"/>
    <property type="match status" value="2"/>
</dbReference>
<organism evidence="40 41">
    <name type="scientific">Daphnia galeata</name>
    <dbReference type="NCBI Taxonomy" id="27404"/>
    <lineage>
        <taxon>Eukaryota</taxon>
        <taxon>Metazoa</taxon>
        <taxon>Ecdysozoa</taxon>
        <taxon>Arthropoda</taxon>
        <taxon>Crustacea</taxon>
        <taxon>Branchiopoda</taxon>
        <taxon>Diplostraca</taxon>
        <taxon>Cladocera</taxon>
        <taxon>Anomopoda</taxon>
        <taxon>Daphniidae</taxon>
        <taxon>Daphnia</taxon>
    </lineage>
</organism>
<evidence type="ECO:0000256" key="13">
    <source>
        <dbReference type="ARBA" id="ARBA00022606"/>
    </source>
</evidence>
<dbReference type="GO" id="GO:0035556">
    <property type="term" value="P:intracellular signal transduction"/>
    <property type="evidence" value="ECO:0007669"/>
    <property type="project" value="InterPro"/>
</dbReference>
<comment type="caution">
    <text evidence="40">The sequence shown here is derived from an EMBL/GenBank/DDBJ whole genome shotgun (WGS) entry which is preliminary data.</text>
</comment>
<keyword evidence="27" id="KW-0325">Glycoprotein</keyword>
<keyword evidence="18" id="KW-0547">Nucleotide-binding</keyword>
<dbReference type="GO" id="GO:0007608">
    <property type="term" value="P:sensory perception of smell"/>
    <property type="evidence" value="ECO:0007669"/>
    <property type="project" value="UniProtKB-KW"/>
</dbReference>
<evidence type="ECO:0000256" key="1">
    <source>
        <dbReference type="ARBA" id="ARBA00001593"/>
    </source>
</evidence>
<dbReference type="InterPro" id="IPR018297">
    <property type="entry name" value="A/G_cyclase_CS"/>
</dbReference>
<dbReference type="FunFam" id="3.30.70.1230:FF:000006">
    <property type="entry name" value="Adenylate cyclase"/>
    <property type="match status" value="1"/>
</dbReference>
<keyword evidence="11" id="KW-1017">Isopeptide bond</keyword>
<evidence type="ECO:0000256" key="5">
    <source>
        <dbReference type="ARBA" id="ARBA00004496"/>
    </source>
</evidence>
<keyword evidence="15" id="KW-0479">Metal-binding</keyword>
<evidence type="ECO:0000256" key="30">
    <source>
        <dbReference type="ARBA" id="ARBA00023273"/>
    </source>
</evidence>
<evidence type="ECO:0000256" key="32">
    <source>
        <dbReference type="ARBA" id="ARBA00077582"/>
    </source>
</evidence>
<evidence type="ECO:0000256" key="15">
    <source>
        <dbReference type="ARBA" id="ARBA00022723"/>
    </source>
</evidence>
<evidence type="ECO:0000256" key="14">
    <source>
        <dbReference type="ARBA" id="ARBA00022692"/>
    </source>
</evidence>
<evidence type="ECO:0000259" key="39">
    <source>
        <dbReference type="PROSITE" id="PS50125"/>
    </source>
</evidence>
<evidence type="ECO:0000256" key="8">
    <source>
        <dbReference type="ARBA" id="ARBA00012201"/>
    </source>
</evidence>
<keyword evidence="28" id="KW-0464">Manganese</keyword>
<keyword evidence="14 38" id="KW-0812">Transmembrane</keyword>
<keyword evidence="10" id="KW-0963">Cytoplasm</keyword>
<dbReference type="Proteomes" id="UP000789390">
    <property type="component" value="Unassembled WGS sequence"/>
</dbReference>
<keyword evidence="12" id="KW-0597">Phosphoprotein</keyword>
<comment type="cofactor">
    <cofactor evidence="2">
        <name>Mn(2+)</name>
        <dbReference type="ChEBI" id="CHEBI:29035"/>
    </cofactor>
</comment>
<dbReference type="FunFam" id="3.30.70.1230:FF:000009">
    <property type="entry name" value="Adenylate cyclase"/>
    <property type="match status" value="1"/>
</dbReference>
<evidence type="ECO:0000256" key="4">
    <source>
        <dbReference type="ARBA" id="ARBA00004138"/>
    </source>
</evidence>
<evidence type="ECO:0000256" key="9">
    <source>
        <dbReference type="ARBA" id="ARBA00022475"/>
    </source>
</evidence>
<dbReference type="PANTHER" id="PTHR45627">
    <property type="entry name" value="ADENYLATE CYCLASE TYPE 1"/>
    <property type="match status" value="1"/>
</dbReference>
<feature type="domain" description="Guanylate cyclase" evidence="39">
    <location>
        <begin position="345"/>
        <end position="472"/>
    </location>
</feature>
<dbReference type="Pfam" id="PF00211">
    <property type="entry name" value="Guanylate_cyc"/>
    <property type="match status" value="2"/>
</dbReference>
<evidence type="ECO:0000256" key="28">
    <source>
        <dbReference type="ARBA" id="ARBA00023211"/>
    </source>
</evidence>
<name>A0A8J2W1T5_9CRUS</name>
<evidence type="ECO:0000256" key="26">
    <source>
        <dbReference type="ARBA" id="ARBA00023136"/>
    </source>
</evidence>
<evidence type="ECO:0000256" key="6">
    <source>
        <dbReference type="ARBA" id="ARBA00004555"/>
    </source>
</evidence>
<evidence type="ECO:0000256" key="22">
    <source>
        <dbReference type="ARBA" id="ARBA00022860"/>
    </source>
</evidence>
<dbReference type="OrthoDB" id="10261550at2759"/>
<dbReference type="Pfam" id="PF16214">
    <property type="entry name" value="AC_N"/>
    <property type="match status" value="1"/>
</dbReference>
<dbReference type="EMBL" id="CAKKLH010000057">
    <property type="protein sequence ID" value="CAH0101493.1"/>
    <property type="molecule type" value="Genomic_DNA"/>
</dbReference>
<dbReference type="GO" id="GO:0005794">
    <property type="term" value="C:Golgi apparatus"/>
    <property type="evidence" value="ECO:0007669"/>
    <property type="project" value="UniProtKB-SubCell"/>
</dbReference>
<dbReference type="GO" id="GO:0005886">
    <property type="term" value="C:plasma membrane"/>
    <property type="evidence" value="ECO:0007669"/>
    <property type="project" value="UniProtKB-SubCell"/>
</dbReference>
<evidence type="ECO:0000256" key="21">
    <source>
        <dbReference type="ARBA" id="ARBA00022843"/>
    </source>
</evidence>
<dbReference type="EC" id="4.6.1.1" evidence="8"/>
<evidence type="ECO:0000256" key="3">
    <source>
        <dbReference type="ARBA" id="ARBA00001946"/>
    </source>
</evidence>
<feature type="transmembrane region" description="Helical" evidence="38">
    <location>
        <begin position="661"/>
        <end position="682"/>
    </location>
</feature>
<evidence type="ECO:0000256" key="31">
    <source>
        <dbReference type="ARBA" id="ARBA00070497"/>
    </source>
</evidence>
<keyword evidence="23 38" id="KW-1133">Transmembrane helix</keyword>
<comment type="cofactor">
    <cofactor evidence="3">
        <name>Mg(2+)</name>
        <dbReference type="ChEBI" id="CHEBI:18420"/>
    </cofactor>
</comment>
<dbReference type="GO" id="GO:0005516">
    <property type="term" value="F:calmodulin binding"/>
    <property type="evidence" value="ECO:0007669"/>
    <property type="project" value="UniProtKB-KW"/>
</dbReference>
<feature type="transmembrane region" description="Helical" evidence="38">
    <location>
        <begin position="115"/>
        <end position="135"/>
    </location>
</feature>
<dbReference type="InterPro" id="IPR001054">
    <property type="entry name" value="A/G_cyclase"/>
</dbReference>
<dbReference type="Gene3D" id="3.30.70.1230">
    <property type="entry name" value="Nucleotide cyclase"/>
    <property type="match status" value="2"/>
</dbReference>
<feature type="domain" description="Guanylate cyclase" evidence="39">
    <location>
        <begin position="908"/>
        <end position="1053"/>
    </location>
</feature>
<keyword evidence="25" id="KW-0333">Golgi apparatus</keyword>
<dbReference type="GO" id="GO:0007189">
    <property type="term" value="P:adenylate cyclase-activating G protein-coupled receptor signaling pathway"/>
    <property type="evidence" value="ECO:0007669"/>
    <property type="project" value="TreeGrafter"/>
</dbReference>
<keyword evidence="21" id="KW-0832">Ubl conjugation</keyword>
<feature type="transmembrane region" description="Helical" evidence="38">
    <location>
        <begin position="260"/>
        <end position="277"/>
    </location>
</feature>
<evidence type="ECO:0000256" key="24">
    <source>
        <dbReference type="ARBA" id="ARBA00022998"/>
    </source>
</evidence>
<feature type="transmembrane region" description="Helical" evidence="38">
    <location>
        <begin position="222"/>
        <end position="240"/>
    </location>
</feature>
<dbReference type="PROSITE" id="PS50125">
    <property type="entry name" value="GUANYLATE_CYCLASE_2"/>
    <property type="match status" value="2"/>
</dbReference>
<proteinExistence type="inferred from homology"/>
<reference evidence="40" key="1">
    <citation type="submission" date="2021-11" db="EMBL/GenBank/DDBJ databases">
        <authorList>
            <person name="Schell T."/>
        </authorList>
    </citation>
    <scope>NUCLEOTIDE SEQUENCE</scope>
    <source>
        <strain evidence="40">M5</strain>
    </source>
</reference>
<feature type="region of interest" description="Disordered" evidence="37">
    <location>
        <begin position="1"/>
        <end position="25"/>
    </location>
</feature>
<evidence type="ECO:0000313" key="40">
    <source>
        <dbReference type="EMBL" id="CAH0101493.1"/>
    </source>
</evidence>
<evidence type="ECO:0000256" key="34">
    <source>
        <dbReference type="ARBA" id="ARBA00081240"/>
    </source>
</evidence>
<accession>A0A8J2W1T5</accession>
<comment type="similarity">
    <text evidence="36">Belongs to the adenylyl cyclase class-4/guanylyl cyclase family.</text>
</comment>
<evidence type="ECO:0000256" key="38">
    <source>
        <dbReference type="SAM" id="Phobius"/>
    </source>
</evidence>
<evidence type="ECO:0000256" key="16">
    <source>
        <dbReference type="ARBA" id="ARBA00022725"/>
    </source>
</evidence>
<feature type="transmembrane region" description="Helical" evidence="38">
    <location>
        <begin position="688"/>
        <end position="711"/>
    </location>
</feature>
<keyword evidence="41" id="KW-1185">Reference proteome</keyword>